<dbReference type="FunFam" id="2.30.29.30:FF:000008">
    <property type="entry name" value="GRAM domain containing 1B"/>
    <property type="match status" value="1"/>
</dbReference>
<protein>
    <submittedName>
        <fullName evidence="7">GRAM domain family protein, putative isoform 1</fullName>
    </submittedName>
</protein>
<dbReference type="CDD" id="cd13220">
    <property type="entry name" value="PH-GRAM_GRAMDC"/>
    <property type="match status" value="1"/>
</dbReference>
<reference evidence="7" key="1">
    <citation type="journal article" date="2023" name="Science">
        <title>Elucidation of the pathway for biosynthesis of saponin adjuvants from the soapbark tree.</title>
        <authorList>
            <person name="Reed J."/>
            <person name="Orme A."/>
            <person name="El-Demerdash A."/>
            <person name="Owen C."/>
            <person name="Martin L.B.B."/>
            <person name="Misra R.C."/>
            <person name="Kikuchi S."/>
            <person name="Rejzek M."/>
            <person name="Martin A.C."/>
            <person name="Harkess A."/>
            <person name="Leebens-Mack J."/>
            <person name="Louveau T."/>
            <person name="Stephenson M.J."/>
            <person name="Osbourn A."/>
        </authorList>
    </citation>
    <scope>NUCLEOTIDE SEQUENCE</scope>
    <source>
        <strain evidence="7">S10</strain>
    </source>
</reference>
<dbReference type="AlphaFoldDB" id="A0AAD7L366"/>
<dbReference type="InterPro" id="IPR011993">
    <property type="entry name" value="PH-like_dom_sf"/>
</dbReference>
<keyword evidence="2" id="KW-0812">Transmembrane</keyword>
<comment type="subcellular location">
    <subcellularLocation>
        <location evidence="1">Membrane</location>
        <topology evidence="1">Single-pass membrane protein</topology>
    </subcellularLocation>
</comment>
<evidence type="ECO:0000313" key="8">
    <source>
        <dbReference type="Proteomes" id="UP001163823"/>
    </source>
</evidence>
<evidence type="ECO:0000256" key="5">
    <source>
        <dbReference type="SAM" id="MobiDB-lite"/>
    </source>
</evidence>
<dbReference type="Proteomes" id="UP001163823">
    <property type="component" value="Chromosome 11"/>
</dbReference>
<proteinExistence type="predicted"/>
<feature type="compositionally biased region" description="Polar residues" evidence="5">
    <location>
        <begin position="52"/>
        <end position="67"/>
    </location>
</feature>
<evidence type="ECO:0000256" key="2">
    <source>
        <dbReference type="ARBA" id="ARBA00022692"/>
    </source>
</evidence>
<gene>
    <name evidence="7" type="ORF">O6P43_026928</name>
</gene>
<dbReference type="Gene3D" id="2.30.29.30">
    <property type="entry name" value="Pleckstrin-homology domain (PH domain)/Phosphotyrosine-binding domain (PTB)"/>
    <property type="match status" value="1"/>
</dbReference>
<evidence type="ECO:0000256" key="3">
    <source>
        <dbReference type="ARBA" id="ARBA00022989"/>
    </source>
</evidence>
<dbReference type="EMBL" id="JARAOO010000011">
    <property type="protein sequence ID" value="KAJ7950779.1"/>
    <property type="molecule type" value="Genomic_DNA"/>
</dbReference>
<dbReference type="GO" id="GO:0016020">
    <property type="term" value="C:membrane"/>
    <property type="evidence" value="ECO:0007669"/>
    <property type="project" value="UniProtKB-SubCell"/>
</dbReference>
<evidence type="ECO:0000256" key="1">
    <source>
        <dbReference type="ARBA" id="ARBA00004167"/>
    </source>
</evidence>
<feature type="compositionally biased region" description="Polar residues" evidence="5">
    <location>
        <begin position="1"/>
        <end position="19"/>
    </location>
</feature>
<accession>A0AAD7L366</accession>
<dbReference type="GO" id="GO:0043069">
    <property type="term" value="P:negative regulation of programmed cell death"/>
    <property type="evidence" value="ECO:0007669"/>
    <property type="project" value="TreeGrafter"/>
</dbReference>
<keyword evidence="8" id="KW-1185">Reference proteome</keyword>
<evidence type="ECO:0000256" key="4">
    <source>
        <dbReference type="ARBA" id="ARBA00023136"/>
    </source>
</evidence>
<comment type="caution">
    <text evidence="7">The sequence shown here is derived from an EMBL/GenBank/DDBJ whole genome shotgun (WGS) entry which is preliminary data.</text>
</comment>
<organism evidence="7 8">
    <name type="scientific">Quillaja saponaria</name>
    <name type="common">Soap bark tree</name>
    <dbReference type="NCBI Taxonomy" id="32244"/>
    <lineage>
        <taxon>Eukaryota</taxon>
        <taxon>Viridiplantae</taxon>
        <taxon>Streptophyta</taxon>
        <taxon>Embryophyta</taxon>
        <taxon>Tracheophyta</taxon>
        <taxon>Spermatophyta</taxon>
        <taxon>Magnoliopsida</taxon>
        <taxon>eudicotyledons</taxon>
        <taxon>Gunneridae</taxon>
        <taxon>Pentapetalae</taxon>
        <taxon>rosids</taxon>
        <taxon>fabids</taxon>
        <taxon>Fabales</taxon>
        <taxon>Quillajaceae</taxon>
        <taxon>Quillaja</taxon>
    </lineage>
</organism>
<evidence type="ECO:0000259" key="6">
    <source>
        <dbReference type="SMART" id="SM00568"/>
    </source>
</evidence>
<feature type="compositionally biased region" description="Low complexity" evidence="5">
    <location>
        <begin position="20"/>
        <end position="43"/>
    </location>
</feature>
<dbReference type="Pfam" id="PF02893">
    <property type="entry name" value="GRAM"/>
    <property type="match status" value="1"/>
</dbReference>
<dbReference type="PANTHER" id="PTHR47666">
    <property type="entry name" value="PROTEIN VASCULAR ASSOCIATED DEATH 1, CHLOROPLASTIC"/>
    <property type="match status" value="1"/>
</dbReference>
<dbReference type="KEGG" id="qsa:O6P43_026928"/>
<evidence type="ECO:0000313" key="7">
    <source>
        <dbReference type="EMBL" id="KAJ7950779.1"/>
    </source>
</evidence>
<dbReference type="InterPro" id="IPR004182">
    <property type="entry name" value="GRAM"/>
</dbReference>
<keyword evidence="3" id="KW-1133">Transmembrane helix</keyword>
<name>A0AAD7L366_QUISA</name>
<feature type="region of interest" description="Disordered" evidence="5">
    <location>
        <begin position="1"/>
        <end position="67"/>
    </location>
</feature>
<sequence length="217" mass="24198">MAVASASAQRSEPSQPMDRSSSNLATDTTNNLSLSSPSATSSAIGTPDRNYHSNSSPTSRNNVEIQSPSVLRSEEYRQLFRLPTDEVLIEDFNCAFQENILIQGHMYLFVHFICFYSNIFGFETKNIIPFNEVTSVKKAKTAGIFPNAIEVVAGSRKYLFASFLSRDEALKIINDGWSQHGNSAKAIVEQQESISESTSQENEFVAIEKNQKLQRTR</sequence>
<dbReference type="PANTHER" id="PTHR47666:SF1">
    <property type="entry name" value="PROTEIN VASCULAR ASSOCIATED DEATH 1, CHLOROPLASTIC"/>
    <property type="match status" value="1"/>
</dbReference>
<keyword evidence="4" id="KW-0472">Membrane</keyword>
<feature type="domain" description="GRAM" evidence="6">
    <location>
        <begin position="74"/>
        <end position="140"/>
    </location>
</feature>
<dbReference type="SMART" id="SM00568">
    <property type="entry name" value="GRAM"/>
    <property type="match status" value="1"/>
</dbReference>